<dbReference type="InterPro" id="IPR052349">
    <property type="entry name" value="Metallo-hydrolase_Enzymes"/>
</dbReference>
<protein>
    <submittedName>
        <fullName evidence="4">Amidohydrolase</fullName>
    </submittedName>
</protein>
<evidence type="ECO:0000256" key="1">
    <source>
        <dbReference type="ARBA" id="ARBA00022723"/>
    </source>
</evidence>
<feature type="domain" description="Amidohydrolase 3" evidence="3">
    <location>
        <begin position="180"/>
        <end position="395"/>
    </location>
</feature>
<reference evidence="5" key="1">
    <citation type="submission" date="2018-04" db="EMBL/GenBank/DDBJ databases">
        <title>Complete genome of Antarctic heterotrophic bacterium Hymenobacter nivis.</title>
        <authorList>
            <person name="Terashima M."/>
        </authorList>
    </citation>
    <scope>NUCLEOTIDE SEQUENCE [LARGE SCALE GENOMIC DNA]</scope>
    <source>
        <strain evidence="5">NBRC 111535</strain>
    </source>
</reference>
<dbReference type="SUPFAM" id="SSF51338">
    <property type="entry name" value="Composite domain of metallo-dependent hydrolases"/>
    <property type="match status" value="1"/>
</dbReference>
<evidence type="ECO:0000259" key="3">
    <source>
        <dbReference type="Pfam" id="PF07969"/>
    </source>
</evidence>
<keyword evidence="5" id="KW-1185">Reference proteome</keyword>
<proteinExistence type="predicted"/>
<dbReference type="InterPro" id="IPR032466">
    <property type="entry name" value="Metal_Hydrolase"/>
</dbReference>
<keyword evidence="2" id="KW-0378">Hydrolase</keyword>
<dbReference type="Gene3D" id="2.30.40.10">
    <property type="entry name" value="Urease, subunit C, domain 1"/>
    <property type="match status" value="1"/>
</dbReference>
<dbReference type="InterPro" id="IPR013108">
    <property type="entry name" value="Amidohydro_3"/>
</dbReference>
<dbReference type="PANTHER" id="PTHR32027">
    <property type="entry name" value="CYTOSINE DEAMINASE"/>
    <property type="match status" value="1"/>
</dbReference>
<dbReference type="AlphaFoldDB" id="A0A2Z3H3G5"/>
<dbReference type="RefSeq" id="WP_109658532.1">
    <property type="nucleotide sequence ID" value="NZ_CP029145.1"/>
</dbReference>
<dbReference type="InterPro" id="IPR011059">
    <property type="entry name" value="Metal-dep_hydrolase_composite"/>
</dbReference>
<dbReference type="CDD" id="cd01293">
    <property type="entry name" value="Bact_CD"/>
    <property type="match status" value="1"/>
</dbReference>
<dbReference type="GO" id="GO:0016814">
    <property type="term" value="F:hydrolase activity, acting on carbon-nitrogen (but not peptide) bonds, in cyclic amidines"/>
    <property type="evidence" value="ECO:0007669"/>
    <property type="project" value="TreeGrafter"/>
</dbReference>
<dbReference type="Gene3D" id="3.20.20.140">
    <property type="entry name" value="Metal-dependent hydrolases"/>
    <property type="match status" value="1"/>
</dbReference>
<dbReference type="KEGG" id="hnv:DDQ68_20035"/>
<evidence type="ECO:0000313" key="4">
    <source>
        <dbReference type="EMBL" id="AWM35520.1"/>
    </source>
</evidence>
<evidence type="ECO:0000313" key="5">
    <source>
        <dbReference type="Proteomes" id="UP000245999"/>
    </source>
</evidence>
<gene>
    <name evidence="4" type="ORF">DDQ68_20035</name>
</gene>
<accession>A0A2Z3H3G5</accession>
<evidence type="ECO:0000256" key="2">
    <source>
        <dbReference type="ARBA" id="ARBA00022801"/>
    </source>
</evidence>
<dbReference type="SUPFAM" id="SSF51556">
    <property type="entry name" value="Metallo-dependent hydrolases"/>
    <property type="match status" value="1"/>
</dbReference>
<dbReference type="OrthoDB" id="9815027at2"/>
<dbReference type="GO" id="GO:0046872">
    <property type="term" value="F:metal ion binding"/>
    <property type="evidence" value="ECO:0007669"/>
    <property type="project" value="UniProtKB-KW"/>
</dbReference>
<dbReference type="GO" id="GO:0019239">
    <property type="term" value="F:deaminase activity"/>
    <property type="evidence" value="ECO:0007669"/>
    <property type="project" value="UniProtKB-ARBA"/>
</dbReference>
<name>A0A2Z3H3G5_9BACT</name>
<dbReference type="PANTHER" id="PTHR32027:SF9">
    <property type="entry name" value="BLL3847 PROTEIN"/>
    <property type="match status" value="1"/>
</dbReference>
<dbReference type="Proteomes" id="UP000245999">
    <property type="component" value="Chromosome"/>
</dbReference>
<keyword evidence="1" id="KW-0479">Metal-binding</keyword>
<sequence>MLDLLVKNARLDDHEAGVDIGIVADKIQLLEASITAPARVVLDAEHQFVCAGFYETHIHLDKACILDRCSVVKGTKEEASEETRNAKKDFTEEDVFARASRVVEMAIKKGTMGLRTFVETDPRVGMRSFEALKRVKDAYAFAIDIELCAFAQDGLTQEMVTYDLLRQALQQGANLVGGCPYADPDPDRHVELIFDLAEEFNVNVDFHLDFDLDPAQSGIPKIAEQTRRRNYQGRVSIGHVNKLSAMPPAQRTALAQLLLQADIALTVLPATDLLMMGKEYTYLIPRGVVNANELSTLGLTTTISSNNVLNAFTPYGDASLVRMANMYANIAQLATDADIRTAYEMITTNAAKLLAKQARLRVGGPATFVLLEASSAVDVIRTIAQPLLGYKNGRPTFTNPKATIHPQS</sequence>
<dbReference type="EMBL" id="CP029145">
    <property type="protein sequence ID" value="AWM35520.1"/>
    <property type="molecule type" value="Genomic_DNA"/>
</dbReference>
<dbReference type="Pfam" id="PF07969">
    <property type="entry name" value="Amidohydro_3"/>
    <property type="match status" value="1"/>
</dbReference>
<dbReference type="FunFam" id="3.20.20.140:FF:000019">
    <property type="entry name" value="Cytosine deaminase"/>
    <property type="match status" value="1"/>
</dbReference>
<organism evidence="4 5">
    <name type="scientific">Hymenobacter nivis</name>
    <dbReference type="NCBI Taxonomy" id="1850093"/>
    <lineage>
        <taxon>Bacteria</taxon>
        <taxon>Pseudomonadati</taxon>
        <taxon>Bacteroidota</taxon>
        <taxon>Cytophagia</taxon>
        <taxon>Cytophagales</taxon>
        <taxon>Hymenobacteraceae</taxon>
        <taxon>Hymenobacter</taxon>
    </lineage>
</organism>